<proteinExistence type="inferred from homology"/>
<dbReference type="GO" id="GO:0050568">
    <property type="term" value="F:protein-glutamine glutaminase activity"/>
    <property type="evidence" value="ECO:0007669"/>
    <property type="project" value="UniProtKB-UniRule"/>
</dbReference>
<dbReference type="SUPFAM" id="SSF64438">
    <property type="entry name" value="CNF1/YfiH-like putative cysteine hydrolases"/>
    <property type="match status" value="1"/>
</dbReference>
<organism evidence="4 5">
    <name type="scientific">Effusibacillus lacus</name>
    <dbReference type="NCBI Taxonomy" id="1348429"/>
    <lineage>
        <taxon>Bacteria</taxon>
        <taxon>Bacillati</taxon>
        <taxon>Bacillota</taxon>
        <taxon>Bacilli</taxon>
        <taxon>Bacillales</taxon>
        <taxon>Alicyclobacillaceae</taxon>
        <taxon>Effusibacillus</taxon>
    </lineage>
</organism>
<dbReference type="PANTHER" id="PTHR35147:SF1">
    <property type="entry name" value="CHEMORECEPTOR GLUTAMINE DEAMIDASE CHED-RELATED"/>
    <property type="match status" value="1"/>
</dbReference>
<comment type="caution">
    <text evidence="4">The sequence shown here is derived from an EMBL/GenBank/DDBJ whole genome shotgun (WGS) entry which is preliminary data.</text>
</comment>
<evidence type="ECO:0000256" key="1">
    <source>
        <dbReference type="ARBA" id="ARBA00022500"/>
    </source>
</evidence>
<dbReference type="EMBL" id="BDUF01000059">
    <property type="protein sequence ID" value="GAX90546.1"/>
    <property type="molecule type" value="Genomic_DNA"/>
</dbReference>
<comment type="similarity">
    <text evidence="3">Belongs to the CheD family.</text>
</comment>
<accession>A0A292YMY1</accession>
<dbReference type="InterPro" id="IPR005659">
    <property type="entry name" value="Chemorcpt_Glu_NH3ase_CheD"/>
</dbReference>
<sequence length="159" mass="16658">MNIIKVGMADLNVASEPDVLRTVGLGSCVGVAIIDMSSKVAGLAHVMLPTAGKPDVENPAKFADTAIPLLVMKMQQKGANATRMIAKIAGGAQMFTTQNQSDLIRVGPRNVEAVKETLQQLKIPLKAEDTGGNSGRTIDFSSVDGSLTVRTVTQGVKVL</sequence>
<dbReference type="Pfam" id="PF03975">
    <property type="entry name" value="CheD"/>
    <property type="match status" value="1"/>
</dbReference>
<dbReference type="InterPro" id="IPR038592">
    <property type="entry name" value="CheD-like_sf"/>
</dbReference>
<comment type="catalytic activity">
    <reaction evidence="3">
        <text>L-glutaminyl-[protein] + H2O = L-glutamyl-[protein] + NH4(+)</text>
        <dbReference type="Rhea" id="RHEA:16441"/>
        <dbReference type="Rhea" id="RHEA-COMP:10207"/>
        <dbReference type="Rhea" id="RHEA-COMP:10208"/>
        <dbReference type="ChEBI" id="CHEBI:15377"/>
        <dbReference type="ChEBI" id="CHEBI:28938"/>
        <dbReference type="ChEBI" id="CHEBI:29973"/>
        <dbReference type="ChEBI" id="CHEBI:30011"/>
        <dbReference type="EC" id="3.5.1.44"/>
    </reaction>
</comment>
<keyword evidence="1 3" id="KW-0145">Chemotaxis</keyword>
<dbReference type="RefSeq" id="WP_231705779.1">
    <property type="nucleotide sequence ID" value="NZ_BDUF01000059.1"/>
</dbReference>
<dbReference type="AlphaFoldDB" id="A0A292YMY1"/>
<evidence type="ECO:0000313" key="5">
    <source>
        <dbReference type="Proteomes" id="UP000217785"/>
    </source>
</evidence>
<dbReference type="InterPro" id="IPR011324">
    <property type="entry name" value="Cytotoxic_necrot_fac-like_cat"/>
</dbReference>
<name>A0A292YMY1_9BACL</name>
<keyword evidence="2 3" id="KW-0378">Hydrolase</keyword>
<protein>
    <recommendedName>
        <fullName evidence="3">Probable chemoreceptor glutamine deamidase CheD</fullName>
        <ecNumber evidence="3">3.5.1.44</ecNumber>
    </recommendedName>
</protein>
<evidence type="ECO:0000313" key="4">
    <source>
        <dbReference type="EMBL" id="GAX90546.1"/>
    </source>
</evidence>
<dbReference type="Proteomes" id="UP000217785">
    <property type="component" value="Unassembled WGS sequence"/>
</dbReference>
<evidence type="ECO:0000256" key="2">
    <source>
        <dbReference type="ARBA" id="ARBA00022801"/>
    </source>
</evidence>
<keyword evidence="5" id="KW-1185">Reference proteome</keyword>
<dbReference type="CDD" id="cd16352">
    <property type="entry name" value="CheD"/>
    <property type="match status" value="1"/>
</dbReference>
<dbReference type="GO" id="GO:0006935">
    <property type="term" value="P:chemotaxis"/>
    <property type="evidence" value="ECO:0007669"/>
    <property type="project" value="UniProtKB-UniRule"/>
</dbReference>
<dbReference type="Gene3D" id="3.30.1330.200">
    <property type="match status" value="1"/>
</dbReference>
<reference evidence="5" key="1">
    <citation type="submission" date="2017-07" db="EMBL/GenBank/DDBJ databases">
        <title>Draft genome sequence of Effusibacillus lacus strain skLN1.</title>
        <authorList>
            <person name="Watanabe M."/>
            <person name="Kojima H."/>
            <person name="Fukui M."/>
        </authorList>
    </citation>
    <scope>NUCLEOTIDE SEQUENCE [LARGE SCALE GENOMIC DNA]</scope>
    <source>
        <strain evidence="5">skLN1</strain>
    </source>
</reference>
<dbReference type="EC" id="3.5.1.44" evidence="3"/>
<gene>
    <name evidence="3" type="primary">cheD</name>
    <name evidence="4" type="ORF">EFBL_2173</name>
</gene>
<evidence type="ECO:0000256" key="3">
    <source>
        <dbReference type="HAMAP-Rule" id="MF_01440"/>
    </source>
</evidence>
<comment type="function">
    <text evidence="3">Probably deamidates glutamine residues to glutamate on methyl-accepting chemotaxis receptors (MCPs), playing an important role in chemotaxis.</text>
</comment>
<dbReference type="HAMAP" id="MF_01440">
    <property type="entry name" value="CheD"/>
    <property type="match status" value="1"/>
</dbReference>
<dbReference type="PANTHER" id="PTHR35147">
    <property type="entry name" value="CHEMORECEPTOR GLUTAMINE DEAMIDASE CHED-RELATED"/>
    <property type="match status" value="1"/>
</dbReference>